<reference evidence="7 8" key="1">
    <citation type="submission" date="2019-12" db="EMBL/GenBank/DDBJ databases">
        <title>Comparative genomics gives insights into the taxonomy of the Azoarcus-Aromatoleum group and reveals separate origins of nif in the plant-associated Azoarcus and non-plant-associated Aromatoleum sub-groups.</title>
        <authorList>
            <person name="Lafos M."/>
            <person name="Maluk M."/>
            <person name="Batista M."/>
            <person name="Junghare M."/>
            <person name="Carmona M."/>
            <person name="Faoro H."/>
            <person name="Cruz L.M."/>
            <person name="Battistoni F."/>
            <person name="De Souza E."/>
            <person name="Pedrosa F."/>
            <person name="Chen W.-M."/>
            <person name="Poole P.S."/>
            <person name="Dixon R.A."/>
            <person name="James E.K."/>
        </authorList>
    </citation>
    <scope>NUCLEOTIDE SEQUENCE [LARGE SCALE GENOMIC DNA]</scope>
    <source>
        <strain evidence="7 8">Td21</strain>
    </source>
</reference>
<sequence length="138" mass="14954">MTMLKLSSPLRDSILAAAQAGYPNEVCGLLLGQQDGDVITVCAVHPVRNVHPDRTADRFLIEPQDYLDAEYAAAAGGVQVVGVWHSHPDHPARPSATDREFAWGGWSYPIVSVKAGVATELRSWRLDGEAFGEEEVLS</sequence>
<dbReference type="InterPro" id="IPR051929">
    <property type="entry name" value="VirAsm_ModProt"/>
</dbReference>
<evidence type="ECO:0000256" key="4">
    <source>
        <dbReference type="ARBA" id="ARBA00022833"/>
    </source>
</evidence>
<protein>
    <recommendedName>
        <fullName evidence="6">MPN domain-containing protein</fullName>
    </recommendedName>
</protein>
<dbReference type="CDD" id="cd08070">
    <property type="entry name" value="MPN_like"/>
    <property type="match status" value="1"/>
</dbReference>
<dbReference type="Pfam" id="PF14464">
    <property type="entry name" value="Prok-JAB"/>
    <property type="match status" value="1"/>
</dbReference>
<dbReference type="PANTHER" id="PTHR34858:SF1">
    <property type="entry name" value="CYSO-CYSTEINE PEPTIDASE"/>
    <property type="match status" value="1"/>
</dbReference>
<proteinExistence type="predicted"/>
<gene>
    <name evidence="7" type="ORF">GPA22_17820</name>
</gene>
<evidence type="ECO:0000259" key="6">
    <source>
        <dbReference type="PROSITE" id="PS50249"/>
    </source>
</evidence>
<feature type="domain" description="MPN" evidence="6">
    <location>
        <begin position="4"/>
        <end position="137"/>
    </location>
</feature>
<dbReference type="InterPro" id="IPR037518">
    <property type="entry name" value="MPN"/>
</dbReference>
<keyword evidence="8" id="KW-1185">Reference proteome</keyword>
<dbReference type="InterPro" id="IPR028090">
    <property type="entry name" value="JAB_dom_prok"/>
</dbReference>
<name>A0ABX1Q5D5_9RHOO</name>
<organism evidence="7 8">
    <name type="scientific">Aromatoleum toluvorans</name>
    <dbReference type="NCBI Taxonomy" id="92002"/>
    <lineage>
        <taxon>Bacteria</taxon>
        <taxon>Pseudomonadati</taxon>
        <taxon>Pseudomonadota</taxon>
        <taxon>Betaproteobacteria</taxon>
        <taxon>Rhodocyclales</taxon>
        <taxon>Rhodocyclaceae</taxon>
        <taxon>Aromatoleum</taxon>
    </lineage>
</organism>
<keyword evidence="5" id="KW-0482">Metalloprotease</keyword>
<dbReference type="PROSITE" id="PS50249">
    <property type="entry name" value="MPN"/>
    <property type="match status" value="1"/>
</dbReference>
<dbReference type="PANTHER" id="PTHR34858">
    <property type="entry name" value="CYSO-CYSTEINE PEPTIDASE"/>
    <property type="match status" value="1"/>
</dbReference>
<dbReference type="Proteomes" id="UP000623795">
    <property type="component" value="Unassembled WGS sequence"/>
</dbReference>
<accession>A0ABX1Q5D5</accession>
<evidence type="ECO:0000256" key="2">
    <source>
        <dbReference type="ARBA" id="ARBA00022723"/>
    </source>
</evidence>
<dbReference type="InterPro" id="IPR000555">
    <property type="entry name" value="JAMM/MPN+_dom"/>
</dbReference>
<evidence type="ECO:0000256" key="5">
    <source>
        <dbReference type="ARBA" id="ARBA00023049"/>
    </source>
</evidence>
<dbReference type="Gene3D" id="3.40.140.10">
    <property type="entry name" value="Cytidine Deaminase, domain 2"/>
    <property type="match status" value="1"/>
</dbReference>
<dbReference type="SUPFAM" id="SSF102712">
    <property type="entry name" value="JAB1/MPN domain"/>
    <property type="match status" value="1"/>
</dbReference>
<evidence type="ECO:0000313" key="7">
    <source>
        <dbReference type="EMBL" id="NMG45576.1"/>
    </source>
</evidence>
<keyword evidence="2" id="KW-0479">Metal-binding</keyword>
<keyword evidence="1" id="KW-0645">Protease</keyword>
<evidence type="ECO:0000256" key="3">
    <source>
        <dbReference type="ARBA" id="ARBA00022801"/>
    </source>
</evidence>
<keyword evidence="3" id="KW-0378">Hydrolase</keyword>
<keyword evidence="4" id="KW-0862">Zinc</keyword>
<dbReference type="RefSeq" id="WP_169257414.1">
    <property type="nucleotide sequence ID" value="NZ_WTVN01000032.1"/>
</dbReference>
<dbReference type="SMART" id="SM00232">
    <property type="entry name" value="JAB_MPN"/>
    <property type="match status" value="1"/>
</dbReference>
<dbReference type="EMBL" id="WTVN01000032">
    <property type="protein sequence ID" value="NMG45576.1"/>
    <property type="molecule type" value="Genomic_DNA"/>
</dbReference>
<evidence type="ECO:0000256" key="1">
    <source>
        <dbReference type="ARBA" id="ARBA00022670"/>
    </source>
</evidence>
<evidence type="ECO:0000313" key="8">
    <source>
        <dbReference type="Proteomes" id="UP000623795"/>
    </source>
</evidence>
<comment type="caution">
    <text evidence="7">The sequence shown here is derived from an EMBL/GenBank/DDBJ whole genome shotgun (WGS) entry which is preliminary data.</text>
</comment>